<proteinExistence type="inferred from homology"/>
<keyword evidence="7" id="KW-0067">ATP-binding</keyword>
<evidence type="ECO:0000256" key="4">
    <source>
        <dbReference type="ARBA" id="ARBA00022598"/>
    </source>
</evidence>
<evidence type="ECO:0000256" key="7">
    <source>
        <dbReference type="ARBA" id="ARBA00022840"/>
    </source>
</evidence>
<dbReference type="PANTHER" id="PTHR21299:SF1">
    <property type="entry name" value="PANTOATE--BETA-ALANINE LIGASE"/>
    <property type="match status" value="1"/>
</dbReference>
<dbReference type="InterPro" id="IPR003721">
    <property type="entry name" value="Pantoate_ligase"/>
</dbReference>
<keyword evidence="6" id="KW-0547">Nucleotide-binding</keyword>
<gene>
    <name evidence="9" type="ORF">METZ01_LOCUS63479</name>
</gene>
<accession>A0A381T345</accession>
<dbReference type="GO" id="GO:0015940">
    <property type="term" value="P:pantothenate biosynthetic process"/>
    <property type="evidence" value="ECO:0007669"/>
    <property type="project" value="UniProtKB-UniPathway"/>
</dbReference>
<dbReference type="GO" id="GO:0005829">
    <property type="term" value="C:cytosol"/>
    <property type="evidence" value="ECO:0007669"/>
    <property type="project" value="TreeGrafter"/>
</dbReference>
<dbReference type="GO" id="GO:0005524">
    <property type="term" value="F:ATP binding"/>
    <property type="evidence" value="ECO:0007669"/>
    <property type="project" value="UniProtKB-KW"/>
</dbReference>
<dbReference type="UniPathway" id="UPA00028">
    <property type="reaction ID" value="UER00005"/>
</dbReference>
<dbReference type="InterPro" id="IPR014729">
    <property type="entry name" value="Rossmann-like_a/b/a_fold"/>
</dbReference>
<dbReference type="Gene3D" id="3.40.50.620">
    <property type="entry name" value="HUPs"/>
    <property type="match status" value="1"/>
</dbReference>
<dbReference type="NCBIfam" id="TIGR00125">
    <property type="entry name" value="cyt_tran_rel"/>
    <property type="match status" value="1"/>
</dbReference>
<dbReference type="HAMAP" id="MF_00158">
    <property type="entry name" value="PanC"/>
    <property type="match status" value="1"/>
</dbReference>
<dbReference type="EMBL" id="UINC01003954">
    <property type="protein sequence ID" value="SVA10625.1"/>
    <property type="molecule type" value="Genomic_DNA"/>
</dbReference>
<name>A0A381T345_9ZZZZ</name>
<dbReference type="GO" id="GO:0004592">
    <property type="term" value="F:pantoate-beta-alanine ligase activity"/>
    <property type="evidence" value="ECO:0007669"/>
    <property type="project" value="UniProtKB-EC"/>
</dbReference>
<dbReference type="Gene3D" id="3.30.1300.10">
    <property type="entry name" value="Pantoate-beta-alanine ligase, C-terminal domain"/>
    <property type="match status" value="1"/>
</dbReference>
<dbReference type="EC" id="6.3.2.1" evidence="3"/>
<dbReference type="Pfam" id="PF02569">
    <property type="entry name" value="Pantoate_ligase"/>
    <property type="match status" value="1"/>
</dbReference>
<comment type="pathway">
    <text evidence="1">Cofactor biosynthesis; (R)-pantothenate biosynthesis; (R)-pantothenate from (R)-pantoate and beta-alanine: step 1/1.</text>
</comment>
<protein>
    <recommendedName>
        <fullName evidence="3">pantoate--beta-alanine ligase (AMP-forming)</fullName>
        <ecNumber evidence="3">6.3.2.1</ecNumber>
    </recommendedName>
</protein>
<keyword evidence="4" id="KW-0436">Ligase</keyword>
<dbReference type="InterPro" id="IPR004821">
    <property type="entry name" value="Cyt_trans-like"/>
</dbReference>
<evidence type="ECO:0000256" key="6">
    <source>
        <dbReference type="ARBA" id="ARBA00022741"/>
    </source>
</evidence>
<evidence type="ECO:0000256" key="3">
    <source>
        <dbReference type="ARBA" id="ARBA00012219"/>
    </source>
</evidence>
<evidence type="ECO:0000256" key="2">
    <source>
        <dbReference type="ARBA" id="ARBA00009256"/>
    </source>
</evidence>
<organism evidence="9">
    <name type="scientific">marine metagenome</name>
    <dbReference type="NCBI Taxonomy" id="408172"/>
    <lineage>
        <taxon>unclassified sequences</taxon>
        <taxon>metagenomes</taxon>
        <taxon>ecological metagenomes</taxon>
    </lineage>
</organism>
<evidence type="ECO:0000256" key="8">
    <source>
        <dbReference type="ARBA" id="ARBA00048258"/>
    </source>
</evidence>
<sequence>MNLFRKKSDLIVKLNNLRKNNFKIGLVPTMGALHKGHTSLVKRSIKENDYTIVSIFVNPTQFNDKKDLNLYPKNLTKDCNYLDSISTDIIIFAPEINNIYNKNLSVKKFNFYDLDKFMEGRYRKGHFNGVATIVSHLFNIIKPKNAYFGEKDFQQLRIIQELVSGNNIPVNVIGCQTIREKDGLALSSRNTKLSKHNRKIASKVYEIINYVRINFDSMSFLEIYTYVDKFFDNILEIELEYFTIAESKSLIPIKEKTINKQYRAFIAVKLQGVRLIDNIALN</sequence>
<evidence type="ECO:0000256" key="1">
    <source>
        <dbReference type="ARBA" id="ARBA00004990"/>
    </source>
</evidence>
<dbReference type="SUPFAM" id="SSF52374">
    <property type="entry name" value="Nucleotidylyl transferase"/>
    <property type="match status" value="1"/>
</dbReference>
<dbReference type="AlphaFoldDB" id="A0A381T345"/>
<dbReference type="InterPro" id="IPR042176">
    <property type="entry name" value="Pantoate_ligase_C"/>
</dbReference>
<comment type="similarity">
    <text evidence="2">Belongs to the pantothenate synthetase family.</text>
</comment>
<evidence type="ECO:0000256" key="5">
    <source>
        <dbReference type="ARBA" id="ARBA00022655"/>
    </source>
</evidence>
<dbReference type="PANTHER" id="PTHR21299">
    <property type="entry name" value="CYTIDYLATE KINASE/PANTOATE-BETA-ALANINE LIGASE"/>
    <property type="match status" value="1"/>
</dbReference>
<dbReference type="NCBIfam" id="TIGR00018">
    <property type="entry name" value="panC"/>
    <property type="match status" value="1"/>
</dbReference>
<evidence type="ECO:0000313" key="9">
    <source>
        <dbReference type="EMBL" id="SVA10625.1"/>
    </source>
</evidence>
<reference evidence="9" key="1">
    <citation type="submission" date="2018-05" db="EMBL/GenBank/DDBJ databases">
        <authorList>
            <person name="Lanie J.A."/>
            <person name="Ng W.-L."/>
            <person name="Kazmierczak K.M."/>
            <person name="Andrzejewski T.M."/>
            <person name="Davidsen T.M."/>
            <person name="Wayne K.J."/>
            <person name="Tettelin H."/>
            <person name="Glass J.I."/>
            <person name="Rusch D."/>
            <person name="Podicherti R."/>
            <person name="Tsui H.-C.T."/>
            <person name="Winkler M.E."/>
        </authorList>
    </citation>
    <scope>NUCLEOTIDE SEQUENCE</scope>
</reference>
<keyword evidence="5" id="KW-0566">Pantothenate biosynthesis</keyword>
<comment type="catalytic activity">
    <reaction evidence="8">
        <text>(R)-pantoate + beta-alanine + ATP = (R)-pantothenate + AMP + diphosphate + H(+)</text>
        <dbReference type="Rhea" id="RHEA:10912"/>
        <dbReference type="ChEBI" id="CHEBI:15378"/>
        <dbReference type="ChEBI" id="CHEBI:15980"/>
        <dbReference type="ChEBI" id="CHEBI:29032"/>
        <dbReference type="ChEBI" id="CHEBI:30616"/>
        <dbReference type="ChEBI" id="CHEBI:33019"/>
        <dbReference type="ChEBI" id="CHEBI:57966"/>
        <dbReference type="ChEBI" id="CHEBI:456215"/>
        <dbReference type="EC" id="6.3.2.1"/>
    </reaction>
</comment>